<dbReference type="UniPathway" id="UPA00109">
    <property type="reaction ID" value="UER00183"/>
</dbReference>
<keyword evidence="8 13" id="KW-0324">Glycolysis</keyword>
<feature type="binding site" evidence="12">
    <location>
        <position position="139"/>
    </location>
    <ligand>
        <name>Zn(2+)</name>
        <dbReference type="ChEBI" id="CHEBI:29105"/>
        <label>2</label>
    </ligand>
</feature>
<dbReference type="PROSITE" id="PS00806">
    <property type="entry name" value="ALDOLASE_CLASS_II_2"/>
    <property type="match status" value="1"/>
</dbReference>
<keyword evidence="9 13" id="KW-0456">Lyase</keyword>
<dbReference type="NCBIfam" id="TIGR00167">
    <property type="entry name" value="cbbA"/>
    <property type="match status" value="1"/>
</dbReference>
<feature type="active site" description="Proton donor" evidence="10">
    <location>
        <position position="104"/>
    </location>
</feature>
<name>A0A0A8H0Y7_9BACT</name>
<dbReference type="SUPFAM" id="SSF51569">
    <property type="entry name" value="Aldolase"/>
    <property type="match status" value="1"/>
</dbReference>
<dbReference type="STRING" id="1031564.CINS_0879"/>
<feature type="binding site" evidence="12">
    <location>
        <position position="105"/>
    </location>
    <ligand>
        <name>Zn(2+)</name>
        <dbReference type="ChEBI" id="CHEBI:29105"/>
        <label>1</label>
        <note>catalytic</note>
    </ligand>
</feature>
<dbReference type="PANTHER" id="PTHR30559:SF0">
    <property type="entry name" value="FRUCTOSE-BISPHOSPHATE ALDOLASE"/>
    <property type="match status" value="1"/>
</dbReference>
<dbReference type="GO" id="GO:0004332">
    <property type="term" value="F:fructose-bisphosphate aldolase activity"/>
    <property type="evidence" value="ECO:0007669"/>
    <property type="project" value="UniProtKB-EC"/>
</dbReference>
<feature type="binding site" evidence="12">
    <location>
        <position position="221"/>
    </location>
    <ligand>
        <name>Zn(2+)</name>
        <dbReference type="ChEBI" id="CHEBI:29105"/>
        <label>1</label>
        <note>catalytic</note>
    </ligand>
</feature>
<dbReference type="GO" id="GO:0008270">
    <property type="term" value="F:zinc ion binding"/>
    <property type="evidence" value="ECO:0007669"/>
    <property type="project" value="UniProtKB-UniRule"/>
</dbReference>
<feature type="binding site" evidence="11">
    <location>
        <begin position="282"/>
        <end position="285"/>
    </location>
    <ligand>
        <name>dihydroxyacetone phosphate</name>
        <dbReference type="ChEBI" id="CHEBI:57642"/>
    </ligand>
</feature>
<reference evidence="14 15" key="1">
    <citation type="journal article" date="2014" name="Genome Biol. Evol.">
        <title>Comparative Genomics of the Campylobacter lari Group.</title>
        <authorList>
            <person name="Miller W.G."/>
            <person name="Yee E."/>
            <person name="Chapman M.H."/>
            <person name="Smith T.P."/>
            <person name="Bono J.L."/>
            <person name="Huynh S."/>
            <person name="Parker C.T."/>
            <person name="Vandamme P."/>
            <person name="Luong K."/>
            <person name="Korlach J."/>
        </authorList>
    </citation>
    <scope>NUCLEOTIDE SEQUENCE [LARGE SCALE GENOMIC DNA]</scope>
    <source>
        <strain evidence="14 15">NCTC 12927</strain>
    </source>
</reference>
<evidence type="ECO:0000313" key="14">
    <source>
        <dbReference type="EMBL" id="AJC87843.1"/>
    </source>
</evidence>
<evidence type="ECO:0000256" key="2">
    <source>
        <dbReference type="ARBA" id="ARBA00004714"/>
    </source>
</evidence>
<evidence type="ECO:0000256" key="6">
    <source>
        <dbReference type="ARBA" id="ARBA00022723"/>
    </source>
</evidence>
<gene>
    <name evidence="14" type="primary">fbaA</name>
    <name evidence="14" type="ORF">CINS_0879</name>
</gene>
<dbReference type="GO" id="GO:0006094">
    <property type="term" value="P:gluconeogenesis"/>
    <property type="evidence" value="ECO:0007669"/>
    <property type="project" value="TreeGrafter"/>
</dbReference>
<dbReference type="InterPro" id="IPR006411">
    <property type="entry name" value="Fruct_bisP_bact"/>
</dbReference>
<comment type="similarity">
    <text evidence="3 13">Belongs to the class II fructose-bisphosphate aldolase family.</text>
</comment>
<dbReference type="Pfam" id="PF01116">
    <property type="entry name" value="F_bP_aldolase"/>
    <property type="match status" value="1"/>
</dbReference>
<evidence type="ECO:0000256" key="7">
    <source>
        <dbReference type="ARBA" id="ARBA00022833"/>
    </source>
</evidence>
<comment type="catalytic activity">
    <reaction evidence="1 13">
        <text>beta-D-fructose 1,6-bisphosphate = D-glyceraldehyde 3-phosphate + dihydroxyacetone phosphate</text>
        <dbReference type="Rhea" id="RHEA:14729"/>
        <dbReference type="ChEBI" id="CHEBI:32966"/>
        <dbReference type="ChEBI" id="CHEBI:57642"/>
        <dbReference type="ChEBI" id="CHEBI:59776"/>
        <dbReference type="EC" id="4.1.2.13"/>
    </reaction>
</comment>
<sequence length="354" mass="38923">MGVLDLVKPGILSGDELNIVYDHAKKEGFAIPAVNVVGTNSINAVLESAKKVNSPVIIQFSNGGAKFVAGKACPKADILGAISGAKHVHLMAKAYGVPVILHTDHAARKLLPWIDALIEANAEFKKDNGIALFSSHMIDLSEENLEENLSTCEVYLKQMSELGISLELELGCTGGEEDGVDNTNIDNAKLYTQPEDVALAYERLTKISDKFSIAASFGNVHGVYKPGNVILRPEILKNSQEYVKNKFNLSQDKPINFVFHGGSGSDIEDIKAALSYGVIKMNIDTDTQWAFWDGVREYELQNKAYLQGQIGNPEGDDKPNKKYYDPRIWLRAGEESMIKRLECAFSDLNCIDRN</sequence>
<dbReference type="FunFam" id="3.20.20.70:FF:000013">
    <property type="entry name" value="Class II fructose-bisphosphate aldolase"/>
    <property type="match status" value="1"/>
</dbReference>
<dbReference type="GO" id="GO:0006096">
    <property type="term" value="P:glycolytic process"/>
    <property type="evidence" value="ECO:0007669"/>
    <property type="project" value="UniProtKB-UniPathway"/>
</dbReference>
<comment type="function">
    <text evidence="13">Catalyzes the aldol condensation of dihydroxyacetone phosphate (DHAP or glycerone-phosphate) with glyceraldehyde 3-phosphate (G3P) to form fructose 1,6-bisphosphate (FBP) in gluconeogenesis and the reverse reaction in glycolysis.</text>
</comment>
<dbReference type="KEGG" id="cis:CINS_0879"/>
<dbReference type="InterPro" id="IPR000771">
    <property type="entry name" value="FBA_II"/>
</dbReference>
<dbReference type="NCBIfam" id="NF006628">
    <property type="entry name" value="PRK09197.1"/>
    <property type="match status" value="1"/>
</dbReference>
<dbReference type="InterPro" id="IPR013785">
    <property type="entry name" value="Aldolase_TIM"/>
</dbReference>
<dbReference type="EMBL" id="CP007770">
    <property type="protein sequence ID" value="AJC87843.1"/>
    <property type="molecule type" value="Genomic_DNA"/>
</dbReference>
<keyword evidence="7 12" id="KW-0862">Zinc</keyword>
<dbReference type="AlphaFoldDB" id="A0A0A8H0Y7"/>
<evidence type="ECO:0000313" key="15">
    <source>
        <dbReference type="Proteomes" id="UP000031163"/>
    </source>
</evidence>
<evidence type="ECO:0000256" key="11">
    <source>
        <dbReference type="PIRSR" id="PIRSR001359-2"/>
    </source>
</evidence>
<comment type="subunit">
    <text evidence="4">Homodimer.</text>
</comment>
<evidence type="ECO:0000256" key="3">
    <source>
        <dbReference type="ARBA" id="ARBA00005812"/>
    </source>
</evidence>
<feature type="binding site" evidence="12">
    <location>
        <position position="169"/>
    </location>
    <ligand>
        <name>Zn(2+)</name>
        <dbReference type="ChEBI" id="CHEBI:29105"/>
        <label>2</label>
    </ligand>
</feature>
<evidence type="ECO:0000256" key="10">
    <source>
        <dbReference type="PIRSR" id="PIRSR001359-1"/>
    </source>
</evidence>
<dbReference type="NCBIfam" id="TIGR01520">
    <property type="entry name" value="FruBisAldo_II_A"/>
    <property type="match status" value="1"/>
</dbReference>
<dbReference type="PANTHER" id="PTHR30559">
    <property type="entry name" value="FRUCTOSE-BISPHOSPHATE ALDOLASE CLASS 2"/>
    <property type="match status" value="1"/>
</dbReference>
<feature type="binding site" evidence="11">
    <location>
        <begin position="261"/>
        <end position="263"/>
    </location>
    <ligand>
        <name>dihydroxyacetone phosphate</name>
        <dbReference type="ChEBI" id="CHEBI:57642"/>
    </ligand>
</feature>
<comment type="cofactor">
    <cofactor evidence="12 13">
        <name>Zn(2+)</name>
        <dbReference type="ChEBI" id="CHEBI:29105"/>
    </cofactor>
    <text evidence="12 13">Binds 2 Zn(2+) ions per subunit. One is catalytic and the other provides a structural contribution.</text>
</comment>
<protein>
    <recommendedName>
        <fullName evidence="5 13">Fructose-bisphosphate aldolase</fullName>
        <shortName evidence="13">FBP aldolase</shortName>
        <ecNumber evidence="5 13">4.1.2.13</ecNumber>
    </recommendedName>
</protein>
<dbReference type="RefSeq" id="WP_039650179.1">
    <property type="nucleotide sequence ID" value="NZ_CP007770.1"/>
</dbReference>
<dbReference type="PROSITE" id="PS00602">
    <property type="entry name" value="ALDOLASE_CLASS_II_1"/>
    <property type="match status" value="1"/>
</dbReference>
<accession>A0A0A8H0Y7</accession>
<dbReference type="Proteomes" id="UP000031163">
    <property type="component" value="Chromosome"/>
</dbReference>
<evidence type="ECO:0000256" key="8">
    <source>
        <dbReference type="ARBA" id="ARBA00023152"/>
    </source>
</evidence>
<dbReference type="PIRSF" id="PIRSF001359">
    <property type="entry name" value="F_bP_aldolase_II"/>
    <property type="match status" value="1"/>
</dbReference>
<dbReference type="CDD" id="cd00946">
    <property type="entry name" value="FBP_aldolase_IIA"/>
    <property type="match status" value="1"/>
</dbReference>
<evidence type="ECO:0000256" key="5">
    <source>
        <dbReference type="ARBA" id="ARBA00013068"/>
    </source>
</evidence>
<evidence type="ECO:0000256" key="13">
    <source>
        <dbReference type="RuleBase" id="RU366023"/>
    </source>
</evidence>
<evidence type="ECO:0000256" key="1">
    <source>
        <dbReference type="ARBA" id="ARBA00000441"/>
    </source>
</evidence>
<keyword evidence="6 12" id="KW-0479">Metal-binding</keyword>
<proteinExistence type="inferred from homology"/>
<dbReference type="GO" id="GO:0005829">
    <property type="term" value="C:cytosol"/>
    <property type="evidence" value="ECO:0007669"/>
    <property type="project" value="TreeGrafter"/>
</dbReference>
<evidence type="ECO:0000256" key="12">
    <source>
        <dbReference type="PIRSR" id="PIRSR001359-3"/>
    </source>
</evidence>
<feature type="binding site" evidence="11">
    <location>
        <position position="222"/>
    </location>
    <ligand>
        <name>dihydroxyacetone phosphate</name>
        <dbReference type="ChEBI" id="CHEBI:57642"/>
    </ligand>
</feature>
<organism evidence="14 15">
    <name type="scientific">Campylobacter insulaenigrae NCTC 12927</name>
    <dbReference type="NCBI Taxonomy" id="1031564"/>
    <lineage>
        <taxon>Bacteria</taxon>
        <taxon>Pseudomonadati</taxon>
        <taxon>Campylobacterota</taxon>
        <taxon>Epsilonproteobacteria</taxon>
        <taxon>Campylobacterales</taxon>
        <taxon>Campylobacteraceae</taxon>
        <taxon>Campylobacter</taxon>
    </lineage>
</organism>
<feature type="binding site" evidence="12">
    <location>
        <position position="260"/>
    </location>
    <ligand>
        <name>Zn(2+)</name>
        <dbReference type="ChEBI" id="CHEBI:29105"/>
        <label>1</label>
        <note>catalytic</note>
    </ligand>
</feature>
<dbReference type="HOGENOM" id="CLU_036923_0_0_7"/>
<comment type="pathway">
    <text evidence="2 13">Carbohydrate degradation; glycolysis; D-glyceraldehyde 3-phosphate and glycerone phosphate from D-glucose: step 4/4.</text>
</comment>
<evidence type="ECO:0000256" key="9">
    <source>
        <dbReference type="ARBA" id="ARBA00023239"/>
    </source>
</evidence>
<dbReference type="GeneID" id="74431673"/>
<dbReference type="EC" id="4.1.2.13" evidence="5 13"/>
<dbReference type="Gene3D" id="3.20.20.70">
    <property type="entry name" value="Aldolase class I"/>
    <property type="match status" value="1"/>
</dbReference>
<evidence type="ECO:0000256" key="4">
    <source>
        <dbReference type="ARBA" id="ARBA00011738"/>
    </source>
</evidence>